<proteinExistence type="predicted"/>
<dbReference type="AlphaFoldDB" id="A0A1W2G934"/>
<dbReference type="InterPro" id="IPR045607">
    <property type="entry name" value="DUF6452"/>
</dbReference>
<dbReference type="Pfam" id="PF20050">
    <property type="entry name" value="DUF6452"/>
    <property type="match status" value="1"/>
</dbReference>
<gene>
    <name evidence="1" type="ORF">SAMN04488029_1552</name>
</gene>
<name>A0A1W2G934_REIFA</name>
<dbReference type="OrthoDB" id="982577at2"/>
<dbReference type="RefSeq" id="WP_084371861.1">
    <property type="nucleotide sequence ID" value="NZ_FWYF01000001.1"/>
</dbReference>
<sequence>MREVVIICLGILVLWACGEEPDCDLEVPENNITVNFFNREDSTQQFMEFISVTERSTDHVFYNSMDSLTSFELNLNPTVDEVTYVFVSSTSVDTLTVSYTTQLEWLSEECGPYFFYSKLDVVGSSFTYDLVSTFIDVTIDENIKIYN</sequence>
<organism evidence="1 2">
    <name type="scientific">Reichenbachiella faecimaris</name>
    <dbReference type="NCBI Taxonomy" id="692418"/>
    <lineage>
        <taxon>Bacteria</taxon>
        <taxon>Pseudomonadati</taxon>
        <taxon>Bacteroidota</taxon>
        <taxon>Cytophagia</taxon>
        <taxon>Cytophagales</taxon>
        <taxon>Reichenbachiellaceae</taxon>
        <taxon>Reichenbachiella</taxon>
    </lineage>
</organism>
<accession>A0A1W2G934</accession>
<keyword evidence="2" id="KW-1185">Reference proteome</keyword>
<protein>
    <submittedName>
        <fullName evidence="1">Uncharacterized protein</fullName>
    </submittedName>
</protein>
<dbReference type="EMBL" id="FWYF01000001">
    <property type="protein sequence ID" value="SMD33195.1"/>
    <property type="molecule type" value="Genomic_DNA"/>
</dbReference>
<evidence type="ECO:0000313" key="1">
    <source>
        <dbReference type="EMBL" id="SMD33195.1"/>
    </source>
</evidence>
<evidence type="ECO:0000313" key="2">
    <source>
        <dbReference type="Proteomes" id="UP000192472"/>
    </source>
</evidence>
<reference evidence="1 2" key="1">
    <citation type="submission" date="2017-04" db="EMBL/GenBank/DDBJ databases">
        <authorList>
            <person name="Afonso C.L."/>
            <person name="Miller P.J."/>
            <person name="Scott M.A."/>
            <person name="Spackman E."/>
            <person name="Goraichik I."/>
            <person name="Dimitrov K.M."/>
            <person name="Suarez D.L."/>
            <person name="Swayne D.E."/>
        </authorList>
    </citation>
    <scope>NUCLEOTIDE SEQUENCE [LARGE SCALE GENOMIC DNA]</scope>
    <source>
        <strain evidence="1 2">DSM 26133</strain>
    </source>
</reference>
<dbReference type="STRING" id="692418.SAMN04488029_1552"/>
<dbReference type="Proteomes" id="UP000192472">
    <property type="component" value="Unassembled WGS sequence"/>
</dbReference>